<feature type="compositionally biased region" description="Polar residues" evidence="1">
    <location>
        <begin position="190"/>
        <end position="211"/>
    </location>
</feature>
<gene>
    <name evidence="2" type="ORF">BD626DRAFT_481058</name>
</gene>
<feature type="compositionally biased region" description="Low complexity" evidence="1">
    <location>
        <begin position="229"/>
        <end position="238"/>
    </location>
</feature>
<comment type="caution">
    <text evidence="2">The sequence shown here is derived from an EMBL/GenBank/DDBJ whole genome shotgun (WGS) entry which is preliminary data.</text>
</comment>
<feature type="region of interest" description="Disordered" evidence="1">
    <location>
        <begin position="184"/>
        <end position="252"/>
    </location>
</feature>
<feature type="region of interest" description="Disordered" evidence="1">
    <location>
        <begin position="693"/>
        <end position="732"/>
    </location>
</feature>
<feature type="compositionally biased region" description="Pro residues" evidence="1">
    <location>
        <begin position="239"/>
        <end position="251"/>
    </location>
</feature>
<evidence type="ECO:0000313" key="2">
    <source>
        <dbReference type="EMBL" id="TRM68199.1"/>
    </source>
</evidence>
<dbReference type="AlphaFoldDB" id="A0A550CTT4"/>
<feature type="compositionally biased region" description="Basic and acidic residues" evidence="1">
    <location>
        <begin position="295"/>
        <end position="309"/>
    </location>
</feature>
<feature type="region of interest" description="Disordered" evidence="1">
    <location>
        <begin position="392"/>
        <end position="444"/>
    </location>
</feature>
<name>A0A550CTT4_9AGAR</name>
<dbReference type="OrthoDB" id="10385140at2759"/>
<feature type="compositionally biased region" description="Basic and acidic residues" evidence="1">
    <location>
        <begin position="694"/>
        <end position="713"/>
    </location>
</feature>
<organism evidence="2 3">
    <name type="scientific">Schizophyllum amplum</name>
    <dbReference type="NCBI Taxonomy" id="97359"/>
    <lineage>
        <taxon>Eukaryota</taxon>
        <taxon>Fungi</taxon>
        <taxon>Dikarya</taxon>
        <taxon>Basidiomycota</taxon>
        <taxon>Agaricomycotina</taxon>
        <taxon>Agaricomycetes</taxon>
        <taxon>Agaricomycetidae</taxon>
        <taxon>Agaricales</taxon>
        <taxon>Schizophyllaceae</taxon>
        <taxon>Schizophyllum</taxon>
    </lineage>
</organism>
<keyword evidence="3" id="KW-1185">Reference proteome</keyword>
<dbReference type="EMBL" id="VDMD01000002">
    <property type="protein sequence ID" value="TRM68199.1"/>
    <property type="molecule type" value="Genomic_DNA"/>
</dbReference>
<feature type="region of interest" description="Disordered" evidence="1">
    <location>
        <begin position="288"/>
        <end position="362"/>
    </location>
</feature>
<sequence length="732" mass="79035">MDNIINKEDKLLQECPRAPGMEISERQHEQSETHLSAPVLAKSASYIQVAMAGIGERNSGNATSASIAPDSCDISLDSMNIRGPNDVQSDIAPASCSALQVANLAENNDHCHPTISSSPVSAGGIETSDPPVEETTIKRAPLPRITTFGVATNIAFDYPEIAKEVLSLPIGSDAEALLGHMIKAKPSPADQPSTLAQTTPPVPLSNSPSVHASQQAHARQRSSKRAKKGSAAPSAPSAPSAPPSPIVPTSPLPADLYVRRARNGEPHASQTSRLPRQQNPEIQDYRFSQNADTNNDWRSHAQNRQDPKLHQQHASPVLRTSKSRGSMNPVHDSSSSLEPQAGERDIWQPASGFSPTPSAPTDADVWRMMLDECRAQNAAGLVDELHAADSSAAQGIGSGQRRASLPLPAPEDKSDEARWHSYAAHSTSSAGCAPSGHSQTPERSPIDVWSTLYSNSQYTHTPEPNPGHQQRHSGELEDVRLAYDTYPEHQQQYAPSQDAFYGHHMLPAAPQARRLVDHRHLPLAQQRQPDNAYYGSPYAPKEDLIASAASLRVRTPSQKEVAALAYAHASKILRAQGLYNKTPASDRSDPSAHASGGIPTGHHHHIGGQNRQQPMQDVPRDRQQFFPMANAAPFIPMANAAPFSSNSSMSGASGHRGEEGQYSLVEYTGAAGGQAGSRSYSQEEVTAILTRHLMAADEQRRAEDERRRAETAHRPPQYAAPRRFDDGAQQGW</sequence>
<protein>
    <submittedName>
        <fullName evidence="2">Uncharacterized protein</fullName>
    </submittedName>
</protein>
<feature type="compositionally biased region" description="Polar residues" evidence="1">
    <location>
        <begin position="424"/>
        <end position="442"/>
    </location>
</feature>
<feature type="compositionally biased region" description="Polar residues" evidence="1">
    <location>
        <begin position="312"/>
        <end position="338"/>
    </location>
</feature>
<accession>A0A550CTT4</accession>
<dbReference type="Proteomes" id="UP000320762">
    <property type="component" value="Unassembled WGS sequence"/>
</dbReference>
<feature type="compositionally biased region" description="Basic and acidic residues" evidence="1">
    <location>
        <begin position="410"/>
        <end position="419"/>
    </location>
</feature>
<evidence type="ECO:0000256" key="1">
    <source>
        <dbReference type="SAM" id="MobiDB-lite"/>
    </source>
</evidence>
<feature type="region of interest" description="Disordered" evidence="1">
    <location>
        <begin position="581"/>
        <end position="618"/>
    </location>
</feature>
<proteinExistence type="predicted"/>
<evidence type="ECO:0000313" key="3">
    <source>
        <dbReference type="Proteomes" id="UP000320762"/>
    </source>
</evidence>
<reference evidence="2 3" key="1">
    <citation type="journal article" date="2019" name="New Phytol.">
        <title>Comparative genomics reveals unique wood-decay strategies and fruiting body development in the Schizophyllaceae.</title>
        <authorList>
            <person name="Almasi E."/>
            <person name="Sahu N."/>
            <person name="Krizsan K."/>
            <person name="Balint B."/>
            <person name="Kovacs G.M."/>
            <person name="Kiss B."/>
            <person name="Cseklye J."/>
            <person name="Drula E."/>
            <person name="Henrissat B."/>
            <person name="Nagy I."/>
            <person name="Chovatia M."/>
            <person name="Adam C."/>
            <person name="LaButti K."/>
            <person name="Lipzen A."/>
            <person name="Riley R."/>
            <person name="Grigoriev I.V."/>
            <person name="Nagy L.G."/>
        </authorList>
    </citation>
    <scope>NUCLEOTIDE SEQUENCE [LARGE SCALE GENOMIC DNA]</scope>
    <source>
        <strain evidence="2 3">NL-1724</strain>
    </source>
</reference>
<feature type="compositionally biased region" description="Basic residues" evidence="1">
    <location>
        <begin position="218"/>
        <end position="228"/>
    </location>
</feature>
<feature type="region of interest" description="Disordered" evidence="1">
    <location>
        <begin position="113"/>
        <end position="134"/>
    </location>
</feature>